<gene>
    <name evidence="2" type="ORF">DPM33_12725</name>
</gene>
<reference evidence="2 3" key="2">
    <citation type="submission" date="2018-07" db="EMBL/GenBank/DDBJ databases">
        <title>Diversity of Mesorhizobium strains in Brazil.</title>
        <authorList>
            <person name="Helene L.C.F."/>
            <person name="Dall'Agnol R."/>
            <person name="Delamuta J.R.M."/>
            <person name="Hungria M."/>
        </authorList>
    </citation>
    <scope>NUCLEOTIDE SEQUENCE [LARGE SCALE GENOMIC DNA]</scope>
    <source>
        <strain evidence="2 3">AC99b</strain>
    </source>
</reference>
<name>A0A330HUX5_9HYPH</name>
<evidence type="ECO:0000313" key="3">
    <source>
        <dbReference type="Proteomes" id="UP000251558"/>
    </source>
</evidence>
<comment type="caution">
    <text evidence="2">The sequence shown here is derived from an EMBL/GenBank/DDBJ whole genome shotgun (WGS) entry which is preliminary data.</text>
</comment>
<feature type="transmembrane region" description="Helical" evidence="1">
    <location>
        <begin position="48"/>
        <end position="67"/>
    </location>
</feature>
<keyword evidence="1" id="KW-0472">Membrane</keyword>
<evidence type="ECO:0000256" key="1">
    <source>
        <dbReference type="SAM" id="Phobius"/>
    </source>
</evidence>
<keyword evidence="1" id="KW-1133">Transmembrane helix</keyword>
<evidence type="ECO:0000313" key="2">
    <source>
        <dbReference type="EMBL" id="RAZ90389.1"/>
    </source>
</evidence>
<keyword evidence="1" id="KW-0812">Transmembrane</keyword>
<organism evidence="2 3">
    <name type="scientific">Mesorhizobium hawassense</name>
    <dbReference type="NCBI Taxonomy" id="1209954"/>
    <lineage>
        <taxon>Bacteria</taxon>
        <taxon>Pseudomonadati</taxon>
        <taxon>Pseudomonadota</taxon>
        <taxon>Alphaproteobacteria</taxon>
        <taxon>Hyphomicrobiales</taxon>
        <taxon>Phyllobacteriaceae</taxon>
        <taxon>Mesorhizobium</taxon>
    </lineage>
</organism>
<dbReference type="Proteomes" id="UP000251558">
    <property type="component" value="Unassembled WGS sequence"/>
</dbReference>
<protein>
    <submittedName>
        <fullName evidence="2">Uncharacterized protein</fullName>
    </submittedName>
</protein>
<sequence length="68" mass="7428">MRAGPWAEGGNASNLLPLVEGDKLRVAAGIDFSGYAALKHWREDMNNIIWLVGAVVIVLFILGFLGFR</sequence>
<accession>A0A330HUX5</accession>
<proteinExistence type="predicted"/>
<dbReference type="EMBL" id="QMBP01000005">
    <property type="protein sequence ID" value="RAZ90389.1"/>
    <property type="molecule type" value="Genomic_DNA"/>
</dbReference>
<keyword evidence="3" id="KW-1185">Reference proteome</keyword>
<dbReference type="AlphaFoldDB" id="A0A330HUX5"/>
<dbReference type="RefSeq" id="WP_146770233.1">
    <property type="nucleotide sequence ID" value="NZ_QMBP01000005.1"/>
</dbReference>
<reference evidence="3" key="1">
    <citation type="submission" date="2018-06" db="EMBL/GenBank/DDBJ databases">
        <authorList>
            <person name="Helene L.C."/>
            <person name="Dall'Agnol R."/>
            <person name="Delamuta J.R."/>
            <person name="Hungria M."/>
        </authorList>
    </citation>
    <scope>NUCLEOTIDE SEQUENCE [LARGE SCALE GENOMIC DNA]</scope>
    <source>
        <strain evidence="3">AC99b</strain>
    </source>
</reference>